<feature type="compositionally biased region" description="Polar residues" evidence="1">
    <location>
        <begin position="500"/>
        <end position="519"/>
    </location>
</feature>
<dbReference type="Proteomes" id="UP000694890">
    <property type="component" value="Unplaced"/>
</dbReference>
<feature type="region of interest" description="Disordered" evidence="1">
    <location>
        <begin position="236"/>
        <end position="260"/>
    </location>
</feature>
<feature type="compositionally biased region" description="Polar residues" evidence="1">
    <location>
        <begin position="760"/>
        <end position="779"/>
    </location>
</feature>
<sequence>MSAARPLTYADVVRGITNEKQVDASCISKPSETKPFWLPSMSSDGEYTIPSMDDCVTELRTVSPESLLSQSEFRPLSPDSPVPQFRCLHINNSVELPVYRSFTPESTLSDWEGTDLCLETLFDETRPESPHSILSDFELEKLFSSRALSPESLSSDFDFSLVQDWLTDFRASSPESVTSVEQRFVCPQTTFGQMKSQRCNYYLEYSGSRPVSPFSIHSDVDCSGFCLEKLLDDNRPDSPDSLSSRVEANQISSTVTASPPMSAARPLTYADVVRGITNEKQVDASCISKPSETKPFWLPSMSSDGEYTIPSMDDCVTELRTVSPESLLSQSEFRPLSPDSPVPQFRCLHINNSVELPVYRSFTPESTLSDWEGTDLCLETLFDETRPESPHSILSDFELEKLFSSRALSPESLSSDFDFSLVQDWLTDFRASSPESVTSVEQRFVCPQTTFGQMKSQRCNYYLEYSGSRPVSPFSIHSDVDCSGFCLEKLLDDNRPDSPDSLSSRVEANQISSTVTASPPMSAARPLTYADVVRGITNEKQVDASCISKPSETKPFWLPSMSSDGEYTIPSMDDCVTELRTVSPESLLSQSEFRPLSPDSPVPQFRCLHINNSVELPVYRSFTPESTLSDWEGTDLCLETLFDETRPESPHSILSDFELEKLFSSRALSPESLSSDFDFSLVQDWLTDFRASSPESVTSVEQRFVCPQTTFGQMKSQRCNYYLEYSGSRPVSPFSIHSDVDCSGFCLEKLLDDNRPDSPDSLSSRVEANQISSTVTASPPMSAARPLTYADVVRGITNEKQVDASCISKPSETKPFWLPSMSSDGEYTIPSMDDCVTELRTVSPESLLSQSEFRPLSPDSPVPQFRCLHINNSVELPVYRSFTPESTLSDWEGTDLCLETLFNETRPESPHSILSDFELEKLFSSRALSPESLSSDFDFSLVQDWLTDFRASSPESVTSVEQRFVCPQTTFGQMKSQRCNYYLEYSGSRPVSPFSIHSDVDCSGFCLEKLLDDNRPDSPDSLSSRVEANQISSTVTASPPMSAARPLTYADVVRGITNEKQVDASCISKPSETKPFWLPSMSSDGEYTIPSMDDCVTELRTVSPESLLSQSEFRPLSPDSPVPQFRCLHINNSVELPVYRSFTPESTLSDWEGTDLCLETLFDETRPESPHSILSDFELEKLFSSRALSPESLSSDFDFSLVQDWLTDFRASSPESVTSVEQRFVCPQTTFGQMKSQRCNYYLEYSGSRPVSPFSIHSDVDCSGICFEKLLDDNRPDSPDSLSSRVDANQTSSIVTASPPMSAARPLTYADVVRGMTHKKQIDASSISKPSETKPFWLPSMSSDGEYTIPSVDDCVTELRTVSPESLLSQSEFRPLSPDSPVPQFRCLHINNSVELPVYRSFTPESTLSDWEGTDLCLETLFDETRPESPHSILSDFELEKLFNSRALSPESLSSDFDFSLVQDWLTDFRASSPESVTSVEQRFVSPQTTFGQMKSQRCNYYLEYSGSRPVSPFSIHSDVDCSGFCLEKLLDDNRPDSPDSLSSRVEANQISSTVTASPPMSAARPLTYADVVRGITNEKQVDASCISKPSETKLFWLPSMSSDGEYTIPSMDDCVTELRTVSPESLLSQSEFRPLSPDSPVPQFRCLHINNSVELPVYRSFTPESTLSDWEGTDLCLETLFDETRPESPHSVYSDFELYTLLSSRALSPESLSSDFDFSLLQDWLTDFRASSPESVTSVEQRFLSPQTTFGQMKSQHCNYYLEYSGSRPVSPLLIHSDVDCSGFCPKELLYGNRPDSLSSRVEAKPCEEQVSSLNYFLPETKLFSIENSCSVHEVQITISQMNLVPSESISSDSTHSSSAPRVRQKPILNNLMSHLYDPFYNGKCSCCERRAF</sequence>
<evidence type="ECO:0000313" key="3">
    <source>
        <dbReference type="RefSeq" id="XP_050924282.1"/>
    </source>
</evidence>
<name>A0AAJ8DM94_LATCA</name>
<dbReference type="RefSeq" id="XP_050924282.1">
    <property type="nucleotide sequence ID" value="XM_051068325.1"/>
</dbReference>
<feature type="compositionally biased region" description="Polar residues" evidence="1">
    <location>
        <begin position="1540"/>
        <end position="1559"/>
    </location>
</feature>
<evidence type="ECO:0000313" key="2">
    <source>
        <dbReference type="Proteomes" id="UP000694890"/>
    </source>
</evidence>
<protein>
    <submittedName>
        <fullName evidence="3">Uncharacterized protein LOC127140268</fullName>
    </submittedName>
</protein>
<gene>
    <name evidence="3" type="primary">LOC127140268</name>
</gene>
<dbReference type="GeneID" id="127140268"/>
<evidence type="ECO:0000256" key="1">
    <source>
        <dbReference type="SAM" id="MobiDB-lite"/>
    </source>
</evidence>
<proteinExistence type="predicted"/>
<organism evidence="2 3">
    <name type="scientific">Lates calcarifer</name>
    <name type="common">Barramundi</name>
    <name type="synonym">Holocentrus calcarifer</name>
    <dbReference type="NCBI Taxonomy" id="8187"/>
    <lineage>
        <taxon>Eukaryota</taxon>
        <taxon>Metazoa</taxon>
        <taxon>Chordata</taxon>
        <taxon>Craniata</taxon>
        <taxon>Vertebrata</taxon>
        <taxon>Euteleostomi</taxon>
        <taxon>Actinopterygii</taxon>
        <taxon>Neopterygii</taxon>
        <taxon>Teleostei</taxon>
        <taxon>Neoteleostei</taxon>
        <taxon>Acanthomorphata</taxon>
        <taxon>Carangaria</taxon>
        <taxon>Carangaria incertae sedis</taxon>
        <taxon>Centropomidae</taxon>
        <taxon>Lates</taxon>
    </lineage>
</organism>
<feature type="region of interest" description="Disordered" evidence="1">
    <location>
        <begin position="1536"/>
        <end position="1562"/>
    </location>
</feature>
<feature type="compositionally biased region" description="Polar residues" evidence="1">
    <location>
        <begin position="1020"/>
        <end position="1039"/>
    </location>
</feature>
<feature type="region of interest" description="Disordered" evidence="1">
    <location>
        <begin position="1016"/>
        <end position="1040"/>
    </location>
</feature>
<reference evidence="3" key="1">
    <citation type="submission" date="2025-08" db="UniProtKB">
        <authorList>
            <consortium name="RefSeq"/>
        </authorList>
    </citation>
    <scope>IDENTIFICATION</scope>
    <source>
        <tissue evidence="3">Brain</tissue>
    </source>
</reference>
<feature type="region of interest" description="Disordered" evidence="1">
    <location>
        <begin position="1276"/>
        <end position="1295"/>
    </location>
</feature>
<feature type="region of interest" description="Disordered" evidence="1">
    <location>
        <begin position="496"/>
        <end position="520"/>
    </location>
</feature>
<feature type="compositionally biased region" description="Polar residues" evidence="1">
    <location>
        <begin position="1280"/>
        <end position="1295"/>
    </location>
</feature>
<dbReference type="KEGG" id="lcf:127140268"/>
<feature type="compositionally biased region" description="Polar residues" evidence="1">
    <location>
        <begin position="240"/>
        <end position="259"/>
    </location>
</feature>
<accession>A0AAJ8DM94</accession>
<feature type="region of interest" description="Disordered" evidence="1">
    <location>
        <begin position="756"/>
        <end position="780"/>
    </location>
</feature>